<sequence>MKCKITPLLFLALMILCNGCKKAYDYIEQNPFATCDACKVNQIIVYTAGTSFVYNVTYDKKDRMTKMVTDEERIGAVYNFYFRYDNKNRLTDYIKTHSGSDNATEWRTYQYYPNKITDTFYIYWGGPVIGTSSDPAPSPDFPSWAKILDIYSLDSKGRITQRSLVQGANSGITNFTYNASNNLVYDPPALYDNKINPYRTNPVWQLTQCDYSVNNAYYLNDGTVKYHPKPTITKYNAYGLPTKYVVNDYNANGPQFGISFYDSLEVIYDCDLSNVKIK</sequence>
<keyword evidence="3" id="KW-1185">Reference proteome</keyword>
<evidence type="ECO:0008006" key="4">
    <source>
        <dbReference type="Google" id="ProtNLM"/>
    </source>
</evidence>
<protein>
    <recommendedName>
        <fullName evidence="4">DUF4595 domain-containing protein</fullName>
    </recommendedName>
</protein>
<evidence type="ECO:0000256" key="1">
    <source>
        <dbReference type="SAM" id="SignalP"/>
    </source>
</evidence>
<accession>A0ABT6RFW4</accession>
<feature type="chain" id="PRO_5046508532" description="DUF4595 domain-containing protein" evidence="1">
    <location>
        <begin position="24"/>
        <end position="278"/>
    </location>
</feature>
<comment type="caution">
    <text evidence="2">The sequence shown here is derived from an EMBL/GenBank/DDBJ whole genome shotgun (WGS) entry which is preliminary data.</text>
</comment>
<reference evidence="2 3" key="1">
    <citation type="submission" date="2023-05" db="EMBL/GenBank/DDBJ databases">
        <title>Genome sequence of Pinibacter sp. MAH-24.</title>
        <authorList>
            <person name="Huq M.A."/>
        </authorList>
    </citation>
    <scope>NUCLEOTIDE SEQUENCE [LARGE SCALE GENOMIC DNA]</scope>
    <source>
        <strain evidence="2 3">MAH-24</strain>
    </source>
</reference>
<dbReference type="EMBL" id="JASBRG010000007">
    <property type="protein sequence ID" value="MDI3321459.1"/>
    <property type="molecule type" value="Genomic_DNA"/>
</dbReference>
<evidence type="ECO:0000313" key="2">
    <source>
        <dbReference type="EMBL" id="MDI3321459.1"/>
    </source>
</evidence>
<feature type="signal peptide" evidence="1">
    <location>
        <begin position="1"/>
        <end position="23"/>
    </location>
</feature>
<proteinExistence type="predicted"/>
<gene>
    <name evidence="2" type="ORF">QJ048_16815</name>
</gene>
<dbReference type="Proteomes" id="UP001226434">
    <property type="component" value="Unassembled WGS sequence"/>
</dbReference>
<keyword evidence="1" id="KW-0732">Signal</keyword>
<name>A0ABT6RFW4_9BACT</name>
<dbReference type="RefSeq" id="WP_282335569.1">
    <property type="nucleotide sequence ID" value="NZ_JASBRG010000007.1"/>
</dbReference>
<organism evidence="2 3">
    <name type="scientific">Pinibacter soli</name>
    <dbReference type="NCBI Taxonomy" id="3044211"/>
    <lineage>
        <taxon>Bacteria</taxon>
        <taxon>Pseudomonadati</taxon>
        <taxon>Bacteroidota</taxon>
        <taxon>Chitinophagia</taxon>
        <taxon>Chitinophagales</taxon>
        <taxon>Chitinophagaceae</taxon>
        <taxon>Pinibacter</taxon>
    </lineage>
</organism>
<evidence type="ECO:0000313" key="3">
    <source>
        <dbReference type="Proteomes" id="UP001226434"/>
    </source>
</evidence>